<evidence type="ECO:0000256" key="1">
    <source>
        <dbReference type="ARBA" id="ARBA00006471"/>
    </source>
</evidence>
<accession>A0A1Q2MIF5</accession>
<keyword evidence="4 8" id="KW-0689">Ribosomal protein</keyword>
<dbReference type="InterPro" id="IPR000630">
    <property type="entry name" value="Ribosomal_uS8"/>
</dbReference>
<dbReference type="FunFam" id="3.30.1490.10:FF:000001">
    <property type="entry name" value="30S ribosomal protein S8"/>
    <property type="match status" value="1"/>
</dbReference>
<organism evidence="9 10">
    <name type="scientific">Limihaloglobus sulfuriphilus</name>
    <dbReference type="NCBI Taxonomy" id="1851148"/>
    <lineage>
        <taxon>Bacteria</taxon>
        <taxon>Pseudomonadati</taxon>
        <taxon>Planctomycetota</taxon>
        <taxon>Phycisphaerae</taxon>
        <taxon>Sedimentisphaerales</taxon>
        <taxon>Sedimentisphaeraceae</taxon>
        <taxon>Limihaloglobus</taxon>
    </lineage>
</organism>
<dbReference type="GO" id="GO:0019843">
    <property type="term" value="F:rRNA binding"/>
    <property type="evidence" value="ECO:0007669"/>
    <property type="project" value="UniProtKB-UniRule"/>
</dbReference>
<evidence type="ECO:0000313" key="9">
    <source>
        <dbReference type="EMBL" id="AQQ72042.1"/>
    </source>
</evidence>
<gene>
    <name evidence="8 9" type="primary">rpsH</name>
    <name evidence="9" type="ORF">SMSP2_02421</name>
</gene>
<dbReference type="InterPro" id="IPR035987">
    <property type="entry name" value="Ribosomal_uS8_sf"/>
</dbReference>
<dbReference type="NCBIfam" id="NF001109">
    <property type="entry name" value="PRK00136.1"/>
    <property type="match status" value="1"/>
</dbReference>
<evidence type="ECO:0000256" key="7">
    <source>
        <dbReference type="ARBA" id="ARBA00046740"/>
    </source>
</evidence>
<dbReference type="Gene3D" id="3.30.1490.10">
    <property type="match status" value="1"/>
</dbReference>
<dbReference type="Gene3D" id="3.30.1370.30">
    <property type="match status" value="1"/>
</dbReference>
<dbReference type="KEGG" id="pbas:SMSP2_02421"/>
<dbReference type="GO" id="GO:1990904">
    <property type="term" value="C:ribonucleoprotein complex"/>
    <property type="evidence" value="ECO:0007669"/>
    <property type="project" value="UniProtKB-KW"/>
</dbReference>
<dbReference type="RefSeq" id="WP_146684274.1">
    <property type="nucleotide sequence ID" value="NZ_CP019646.1"/>
</dbReference>
<evidence type="ECO:0000313" key="10">
    <source>
        <dbReference type="Proteomes" id="UP000188181"/>
    </source>
</evidence>
<name>A0A1Q2MIF5_9BACT</name>
<dbReference type="AlphaFoldDB" id="A0A1Q2MIF5"/>
<comment type="subunit">
    <text evidence="7 8">Part of the 30S ribosomal subunit. Contacts proteins S5 and S12.</text>
</comment>
<dbReference type="GO" id="GO:0005737">
    <property type="term" value="C:cytoplasm"/>
    <property type="evidence" value="ECO:0007669"/>
    <property type="project" value="UniProtKB-ARBA"/>
</dbReference>
<keyword evidence="10" id="KW-1185">Reference proteome</keyword>
<proteinExistence type="inferred from homology"/>
<comment type="similarity">
    <text evidence="1 8">Belongs to the universal ribosomal protein uS8 family.</text>
</comment>
<dbReference type="PANTHER" id="PTHR11758">
    <property type="entry name" value="40S RIBOSOMAL PROTEIN S15A"/>
    <property type="match status" value="1"/>
</dbReference>
<dbReference type="STRING" id="1851148.SMSP2_02421"/>
<evidence type="ECO:0000256" key="2">
    <source>
        <dbReference type="ARBA" id="ARBA00022730"/>
    </source>
</evidence>
<dbReference type="EMBL" id="CP019646">
    <property type="protein sequence ID" value="AQQ72042.1"/>
    <property type="molecule type" value="Genomic_DNA"/>
</dbReference>
<evidence type="ECO:0000256" key="3">
    <source>
        <dbReference type="ARBA" id="ARBA00022884"/>
    </source>
</evidence>
<dbReference type="SUPFAM" id="SSF56047">
    <property type="entry name" value="Ribosomal protein S8"/>
    <property type="match status" value="1"/>
</dbReference>
<dbReference type="GO" id="GO:0006412">
    <property type="term" value="P:translation"/>
    <property type="evidence" value="ECO:0007669"/>
    <property type="project" value="UniProtKB-UniRule"/>
</dbReference>
<dbReference type="Pfam" id="PF00410">
    <property type="entry name" value="Ribosomal_S8"/>
    <property type="match status" value="1"/>
</dbReference>
<dbReference type="HAMAP" id="MF_01302_B">
    <property type="entry name" value="Ribosomal_uS8_B"/>
    <property type="match status" value="1"/>
</dbReference>
<protein>
    <recommendedName>
        <fullName evidence="6 8">Small ribosomal subunit protein uS8</fullName>
    </recommendedName>
</protein>
<evidence type="ECO:0000256" key="6">
    <source>
        <dbReference type="ARBA" id="ARBA00035258"/>
    </source>
</evidence>
<keyword evidence="5 8" id="KW-0687">Ribonucleoprotein</keyword>
<evidence type="ECO:0000256" key="8">
    <source>
        <dbReference type="HAMAP-Rule" id="MF_01302"/>
    </source>
</evidence>
<sequence length="132" mass="14352">MSLNDPIADMLTRIRNASSTRKSQVMVKSSKVCKGVATVLKEEGYIVDFDIIDDGKQGLIRVMLKYTPDGGQAITDISRVSTPGKRVYSNVEDMPKVLGGLGINIVTTNRGVMSDRQCREQNIGGEILCSVS</sequence>
<dbReference type="GO" id="GO:0005840">
    <property type="term" value="C:ribosome"/>
    <property type="evidence" value="ECO:0007669"/>
    <property type="project" value="UniProtKB-KW"/>
</dbReference>
<dbReference type="Proteomes" id="UP000188181">
    <property type="component" value="Chromosome"/>
</dbReference>
<evidence type="ECO:0000256" key="5">
    <source>
        <dbReference type="ARBA" id="ARBA00023274"/>
    </source>
</evidence>
<evidence type="ECO:0000256" key="4">
    <source>
        <dbReference type="ARBA" id="ARBA00022980"/>
    </source>
</evidence>
<comment type="function">
    <text evidence="8">One of the primary rRNA binding proteins, it binds directly to 16S rRNA central domain where it helps coordinate assembly of the platform of the 30S subunit.</text>
</comment>
<keyword evidence="3 8" id="KW-0694">RNA-binding</keyword>
<dbReference type="GO" id="GO:0003735">
    <property type="term" value="F:structural constituent of ribosome"/>
    <property type="evidence" value="ECO:0007669"/>
    <property type="project" value="InterPro"/>
</dbReference>
<reference evidence="10" key="1">
    <citation type="submission" date="2017-02" db="EMBL/GenBank/DDBJ databases">
        <title>Comparative genomics and description of representatives of a novel lineage of planctomycetes thriving in anoxic sediments.</title>
        <authorList>
            <person name="Spring S."/>
            <person name="Bunk B."/>
            <person name="Sproer C."/>
        </authorList>
    </citation>
    <scope>NUCLEOTIDE SEQUENCE [LARGE SCALE GENOMIC DNA]</scope>
    <source>
        <strain evidence="10">SM-Chi-D1</strain>
    </source>
</reference>
<dbReference type="OrthoDB" id="9802617at2"/>
<keyword evidence="2 8" id="KW-0699">rRNA-binding</keyword>
<dbReference type="FunFam" id="3.30.1370.30:FF:000002">
    <property type="entry name" value="30S ribosomal protein S8"/>
    <property type="match status" value="1"/>
</dbReference>